<accession>A0A7J0C3N1</accession>
<gene>
    <name evidence="1" type="ORF">Sfulv_14980</name>
</gene>
<dbReference type="EMBL" id="BLWC01000001">
    <property type="protein sequence ID" value="GFM96687.1"/>
    <property type="molecule type" value="Genomic_DNA"/>
</dbReference>
<sequence length="76" mass="8200">MQSPRGQAAPVPTLLVMATMESIPTPASFAWCHWHEGPSGTAELIRIIEQGSGPGAALYACAPCREQRRLVPDWQA</sequence>
<comment type="caution">
    <text evidence="1">The sequence shown here is derived from an EMBL/GenBank/DDBJ whole genome shotgun (WGS) entry which is preliminary data.</text>
</comment>
<reference evidence="1 2" key="1">
    <citation type="submission" date="2020-05" db="EMBL/GenBank/DDBJ databases">
        <title>Whole genome shotgun sequence of Streptomyces fulvorobeus NBRC 15897.</title>
        <authorList>
            <person name="Komaki H."/>
            <person name="Tamura T."/>
        </authorList>
    </citation>
    <scope>NUCLEOTIDE SEQUENCE [LARGE SCALE GENOMIC DNA]</scope>
    <source>
        <strain evidence="1 2">NBRC 15897</strain>
    </source>
</reference>
<keyword evidence="2" id="KW-1185">Reference proteome</keyword>
<dbReference type="Proteomes" id="UP000498980">
    <property type="component" value="Unassembled WGS sequence"/>
</dbReference>
<evidence type="ECO:0000313" key="2">
    <source>
        <dbReference type="Proteomes" id="UP000498980"/>
    </source>
</evidence>
<proteinExistence type="predicted"/>
<evidence type="ECO:0000313" key="1">
    <source>
        <dbReference type="EMBL" id="GFM96687.1"/>
    </source>
</evidence>
<name>A0A7J0C3N1_9ACTN</name>
<organism evidence="1 2">
    <name type="scientific">Streptomyces fulvorobeus</name>
    <dbReference type="NCBI Taxonomy" id="284028"/>
    <lineage>
        <taxon>Bacteria</taxon>
        <taxon>Bacillati</taxon>
        <taxon>Actinomycetota</taxon>
        <taxon>Actinomycetes</taxon>
        <taxon>Kitasatosporales</taxon>
        <taxon>Streptomycetaceae</taxon>
        <taxon>Streptomyces</taxon>
    </lineage>
</organism>
<protein>
    <submittedName>
        <fullName evidence="1">Uncharacterized protein</fullName>
    </submittedName>
</protein>
<dbReference type="AlphaFoldDB" id="A0A7J0C3N1"/>